<keyword evidence="2" id="KW-1185">Reference proteome</keyword>
<organism evidence="1 2">
    <name type="scientific">Phytophthora megakarya</name>
    <dbReference type="NCBI Taxonomy" id="4795"/>
    <lineage>
        <taxon>Eukaryota</taxon>
        <taxon>Sar</taxon>
        <taxon>Stramenopiles</taxon>
        <taxon>Oomycota</taxon>
        <taxon>Peronosporomycetes</taxon>
        <taxon>Peronosporales</taxon>
        <taxon>Peronosporaceae</taxon>
        <taxon>Phytophthora</taxon>
    </lineage>
</organism>
<dbReference type="AlphaFoldDB" id="A0A225W817"/>
<dbReference type="STRING" id="4795.A0A225W817"/>
<sequence length="111" mass="12860">GKVPQPYMPWGRQQNSVVKHYVVRGILSAQPTTCEVYQWDLVRKMCGFDLEKRIKISIVVDELTRLANNSDKYAVSMYSPPAKFVDLEYIPQLISADRNLLSRLRNASEWK</sequence>
<keyword evidence="1" id="KW-0808">Transferase</keyword>
<gene>
    <name evidence="1" type="ORF">PHMEG_00012733</name>
</gene>
<accession>A0A225W817</accession>
<comment type="caution">
    <text evidence="1">The sequence shown here is derived from an EMBL/GenBank/DDBJ whole genome shotgun (WGS) entry which is preliminary data.</text>
</comment>
<protein>
    <submittedName>
        <fullName evidence="1">Serine/threonine protein kinase</fullName>
    </submittedName>
</protein>
<evidence type="ECO:0000313" key="2">
    <source>
        <dbReference type="Proteomes" id="UP000198211"/>
    </source>
</evidence>
<dbReference type="GO" id="GO:0004674">
    <property type="term" value="F:protein serine/threonine kinase activity"/>
    <property type="evidence" value="ECO:0007669"/>
    <property type="project" value="UniProtKB-KW"/>
</dbReference>
<dbReference type="EMBL" id="NBNE01001474">
    <property type="protein sequence ID" value="OWZ13876.1"/>
    <property type="molecule type" value="Genomic_DNA"/>
</dbReference>
<dbReference type="Proteomes" id="UP000198211">
    <property type="component" value="Unassembled WGS sequence"/>
</dbReference>
<proteinExistence type="predicted"/>
<keyword evidence="1" id="KW-0723">Serine/threonine-protein kinase</keyword>
<name>A0A225W817_9STRA</name>
<feature type="non-terminal residue" evidence="1">
    <location>
        <position position="1"/>
    </location>
</feature>
<reference evidence="2" key="1">
    <citation type="submission" date="2017-03" db="EMBL/GenBank/DDBJ databases">
        <title>Phytopthora megakarya and P. palmivora, two closely related causual agents of cacao black pod achieved similar genome size and gene model numbers by different mechanisms.</title>
        <authorList>
            <person name="Ali S."/>
            <person name="Shao J."/>
            <person name="Larry D.J."/>
            <person name="Kronmiller B."/>
            <person name="Shen D."/>
            <person name="Strem M.D."/>
            <person name="Melnick R.L."/>
            <person name="Guiltinan M.J."/>
            <person name="Tyler B.M."/>
            <person name="Meinhardt L.W."/>
            <person name="Bailey B.A."/>
        </authorList>
    </citation>
    <scope>NUCLEOTIDE SEQUENCE [LARGE SCALE GENOMIC DNA]</scope>
    <source>
        <strain evidence="2">zdho120</strain>
    </source>
</reference>
<evidence type="ECO:0000313" key="1">
    <source>
        <dbReference type="EMBL" id="OWZ13876.1"/>
    </source>
</evidence>
<keyword evidence="1" id="KW-0418">Kinase</keyword>